<dbReference type="Pfam" id="PF00329">
    <property type="entry name" value="Complex1_30kDa"/>
    <property type="match status" value="1"/>
</dbReference>
<reference evidence="5" key="2">
    <citation type="submission" date="2017-04" db="EMBL/GenBank/DDBJ databases">
        <authorList>
            <person name="Afonso C.L."/>
            <person name="Miller P.J."/>
            <person name="Scott M.A."/>
            <person name="Spackman E."/>
            <person name="Goraichik I."/>
            <person name="Dimitrov K.M."/>
            <person name="Suarez D.L."/>
            <person name="Swayne D.E."/>
        </authorList>
    </citation>
    <scope>NUCLEOTIDE SEQUENCE [LARGE SCALE GENOMIC DNA]</scope>
    <source>
        <strain evidence="5">DSM 22618</strain>
    </source>
</reference>
<dbReference type="PANTHER" id="PTHR43485:SF1">
    <property type="entry name" value="FORMATE HYDROGENLYASE SUBUNIT 5-RELATED"/>
    <property type="match status" value="1"/>
</dbReference>
<dbReference type="RefSeq" id="WP_085276305.1">
    <property type="nucleotide sequence ID" value="NZ_FXAG01000009.1"/>
</dbReference>
<feature type="domain" description="NADH-quinone oxidoreductase subunit D" evidence="4">
    <location>
        <begin position="287"/>
        <end position="438"/>
    </location>
</feature>
<proteinExistence type="predicted"/>
<keyword evidence="8" id="KW-1185">Reference proteome</keyword>
<dbReference type="EMBL" id="FXAG01000014">
    <property type="protein sequence ID" value="SMF32737.1"/>
    <property type="molecule type" value="Genomic_DNA"/>
</dbReference>
<protein>
    <submittedName>
        <fullName evidence="5">Ni,Fe-hydrogenase III large subunit</fullName>
    </submittedName>
</protein>
<dbReference type="SUPFAM" id="SSF56762">
    <property type="entry name" value="HydB/Nqo4-like"/>
    <property type="match status" value="1"/>
</dbReference>
<dbReference type="GO" id="GO:0048038">
    <property type="term" value="F:quinone binding"/>
    <property type="evidence" value="ECO:0007669"/>
    <property type="project" value="InterPro"/>
</dbReference>
<evidence type="ECO:0000256" key="2">
    <source>
        <dbReference type="ARBA" id="ARBA00023027"/>
    </source>
</evidence>
<keyword evidence="1" id="KW-0560">Oxidoreductase</keyword>
<dbReference type="Proteomes" id="UP000192920">
    <property type="component" value="Unassembled WGS sequence"/>
</dbReference>
<evidence type="ECO:0000313" key="5">
    <source>
        <dbReference type="EMBL" id="SMF23363.1"/>
    </source>
</evidence>
<dbReference type="GO" id="GO:0051287">
    <property type="term" value="F:NAD binding"/>
    <property type="evidence" value="ECO:0007669"/>
    <property type="project" value="InterPro"/>
</dbReference>
<dbReference type="GO" id="GO:0008137">
    <property type="term" value="F:NADH dehydrogenase (ubiquinone) activity"/>
    <property type="evidence" value="ECO:0007669"/>
    <property type="project" value="InterPro"/>
</dbReference>
<evidence type="ECO:0000313" key="6">
    <source>
        <dbReference type="EMBL" id="SMF32737.1"/>
    </source>
</evidence>
<dbReference type="GO" id="GO:0016651">
    <property type="term" value="F:oxidoreductase activity, acting on NAD(P)H"/>
    <property type="evidence" value="ECO:0007669"/>
    <property type="project" value="InterPro"/>
</dbReference>
<evidence type="ECO:0000259" key="3">
    <source>
        <dbReference type="Pfam" id="PF00329"/>
    </source>
</evidence>
<dbReference type="InterPro" id="IPR037232">
    <property type="entry name" value="NADH_quin_OxRdtase_su_C/D-like"/>
</dbReference>
<organism evidence="5 8">
    <name type="scientific">Pseudogulbenkiania subflava DSM 22618</name>
    <dbReference type="NCBI Taxonomy" id="1123014"/>
    <lineage>
        <taxon>Bacteria</taxon>
        <taxon>Pseudomonadati</taxon>
        <taxon>Pseudomonadota</taxon>
        <taxon>Betaproteobacteria</taxon>
        <taxon>Neisseriales</taxon>
        <taxon>Chromobacteriaceae</taxon>
        <taxon>Pseudogulbenkiania</taxon>
    </lineage>
</organism>
<dbReference type="SUPFAM" id="SSF143243">
    <property type="entry name" value="Nqo5-like"/>
    <property type="match status" value="1"/>
</dbReference>
<evidence type="ECO:0000313" key="8">
    <source>
        <dbReference type="Proteomes" id="UP000192920"/>
    </source>
</evidence>
<dbReference type="Gene3D" id="1.10.645.10">
    <property type="entry name" value="Cytochrome-c3 Hydrogenase, chain B"/>
    <property type="match status" value="1"/>
</dbReference>
<name>A0A1Y6BVL2_9NEIS</name>
<dbReference type="InterPro" id="IPR001135">
    <property type="entry name" value="NADH_Q_OxRdtase_suD"/>
</dbReference>
<gene>
    <name evidence="5" type="ORF">SAMN02745746_02044</name>
    <name evidence="6" type="ORF">SAMN02745746_02592</name>
    <name evidence="7" type="ORF">SAMN02745746_03521</name>
</gene>
<dbReference type="AlphaFoldDB" id="A0A1Y6BVL2"/>
<dbReference type="InterPro" id="IPR001268">
    <property type="entry name" value="NADH_UbQ_OxRdtase_30kDa_su"/>
</dbReference>
<reference evidence="8" key="1">
    <citation type="submission" date="2017-04" db="EMBL/GenBank/DDBJ databases">
        <authorList>
            <person name="Varghese N."/>
            <person name="Submissions S."/>
        </authorList>
    </citation>
    <scope>NUCLEOTIDE SEQUENCE [LARGE SCALE GENOMIC DNA]</scope>
    <source>
        <strain evidence="8">DSM 22618</strain>
    </source>
</reference>
<dbReference type="PANTHER" id="PTHR43485">
    <property type="entry name" value="HYDROGENASE-4 COMPONENT G"/>
    <property type="match status" value="1"/>
</dbReference>
<accession>A0A1Y6BVL2</accession>
<dbReference type="EMBL" id="FXAG01000024">
    <property type="protein sequence ID" value="SMF47757.1"/>
    <property type="molecule type" value="Genomic_DNA"/>
</dbReference>
<evidence type="ECO:0000313" key="7">
    <source>
        <dbReference type="EMBL" id="SMF47757.1"/>
    </source>
</evidence>
<dbReference type="InterPro" id="IPR052197">
    <property type="entry name" value="ComplexI_49kDa-like"/>
</dbReference>
<keyword evidence="2" id="KW-0520">NAD</keyword>
<sequence length="515" mass="57533">MKLCGVEGQFERLPAPLPMWRASVDLKQWVGAAMAVKETGGRLLSVWGTDQRSRDGHFVISAAYAVQEGLVWLALPLGESETGFPDLSTVFPAASRMQRAMADLLGVHATGVSDTRPWLRHNAWPANYFPLHEGATGDEHFPEYPAEEYAFTQVEGDGVHEIPVGPVHAGIIEPGHFRFSVVGEKVLRLEERLGYTHKGVEKRFEQTPPLLGHRLAGRISGDSTVAYAWAYCMALESVVGVKTTESIQWVRALLLERERIANHLGDLGALGNDAGFAFGLSQFSLLKETWLRQNKKLFGHRFMMDCIVPGGADVSFSKASHDELLRQCDEVERDVHLLHSIYEEHGGLQDRFIGAGRVPPSLAAELGVCGLAGRASAQSYDLRADQPWLPYDQLDVQMVTHRNGDVAARAITRFEEIYESLRLIRKICEHLPQIMHQTKHEFAHLHGYGIGWVEGWRGDVLIALELYNGEIRRCHCHDPSWHNWPALEHAIIGNIVPDFPLINKSFNLSYSGHDL</sequence>
<dbReference type="Pfam" id="PF00346">
    <property type="entry name" value="Complex1_49kDa"/>
    <property type="match status" value="1"/>
</dbReference>
<dbReference type="STRING" id="1123014.SAMN02745746_02044"/>
<evidence type="ECO:0000256" key="1">
    <source>
        <dbReference type="ARBA" id="ARBA00023002"/>
    </source>
</evidence>
<feature type="domain" description="NADH:ubiquinone oxidoreductase 30kDa subunit" evidence="3">
    <location>
        <begin position="24"/>
        <end position="133"/>
    </location>
</feature>
<dbReference type="EMBL" id="FXAG01000009">
    <property type="protein sequence ID" value="SMF23363.1"/>
    <property type="molecule type" value="Genomic_DNA"/>
</dbReference>
<dbReference type="InterPro" id="IPR029014">
    <property type="entry name" value="NiFe-Hase_large"/>
</dbReference>
<evidence type="ECO:0000259" key="4">
    <source>
        <dbReference type="Pfam" id="PF00346"/>
    </source>
</evidence>